<dbReference type="PANTHER" id="PTHR37161">
    <property type="entry name" value="HDC10475"/>
    <property type="match status" value="1"/>
</dbReference>
<reference evidence="2 3" key="1">
    <citation type="journal article" date="2021" name="BMC Biol.">
        <title>Horizontally acquired antibacterial genes associated with adaptive radiation of ladybird beetles.</title>
        <authorList>
            <person name="Li H.S."/>
            <person name="Tang X.F."/>
            <person name="Huang Y.H."/>
            <person name="Xu Z.Y."/>
            <person name="Chen M.L."/>
            <person name="Du X.Y."/>
            <person name="Qiu B.Y."/>
            <person name="Chen P.T."/>
            <person name="Zhang W."/>
            <person name="Slipinski A."/>
            <person name="Escalona H.E."/>
            <person name="Waterhouse R.M."/>
            <person name="Zwick A."/>
            <person name="Pang H."/>
        </authorList>
    </citation>
    <scope>NUCLEOTIDE SEQUENCE [LARGE SCALE GENOMIC DNA]</scope>
    <source>
        <strain evidence="2">SYSU2018</strain>
    </source>
</reference>
<proteinExistence type="predicted"/>
<dbReference type="Proteomes" id="UP001516400">
    <property type="component" value="Unassembled WGS sequence"/>
</dbReference>
<accession>A0ABD2MFZ6</accession>
<feature type="coiled-coil region" evidence="1">
    <location>
        <begin position="112"/>
        <end position="139"/>
    </location>
</feature>
<dbReference type="InterPro" id="IPR007999">
    <property type="entry name" value="DUF745"/>
</dbReference>
<dbReference type="PANTHER" id="PTHR37161:SF3">
    <property type="entry name" value="HDC10475"/>
    <property type="match status" value="1"/>
</dbReference>
<dbReference type="EMBL" id="JABFTP020000001">
    <property type="protein sequence ID" value="KAL3265320.1"/>
    <property type="molecule type" value="Genomic_DNA"/>
</dbReference>
<sequence length="227" mass="25500">MKFLFLFTICMNHFMIHNLGNARKTSFIKRDDCCCADAISRIASDLAAKAASAARTMECGHCNKLSQKVCMAKEEIADKSVEAARMAQSSLASKLDLVNKLTEEIEIVKCILRELLHSKKQMEEALNKEIEAIAQVETLSEVLDKALQKASIVAVTSDMVLSSVKNNIRTMDKILEMENKECHILCRKEHSARRDVELIKIAEKKAVFSATEAKKNALKIKKRKVEE</sequence>
<organism evidence="2 3">
    <name type="scientific">Cryptolaemus montrouzieri</name>
    <dbReference type="NCBI Taxonomy" id="559131"/>
    <lineage>
        <taxon>Eukaryota</taxon>
        <taxon>Metazoa</taxon>
        <taxon>Ecdysozoa</taxon>
        <taxon>Arthropoda</taxon>
        <taxon>Hexapoda</taxon>
        <taxon>Insecta</taxon>
        <taxon>Pterygota</taxon>
        <taxon>Neoptera</taxon>
        <taxon>Endopterygota</taxon>
        <taxon>Coleoptera</taxon>
        <taxon>Polyphaga</taxon>
        <taxon>Cucujiformia</taxon>
        <taxon>Coccinelloidea</taxon>
        <taxon>Coccinellidae</taxon>
        <taxon>Scymninae</taxon>
        <taxon>Scymnini</taxon>
        <taxon>Cryptolaemus</taxon>
    </lineage>
</organism>
<keyword evidence="1" id="KW-0175">Coiled coil</keyword>
<name>A0ABD2MFZ6_9CUCU</name>
<evidence type="ECO:0000313" key="3">
    <source>
        <dbReference type="Proteomes" id="UP001516400"/>
    </source>
</evidence>
<dbReference type="Pfam" id="PF05335">
    <property type="entry name" value="DUF745"/>
    <property type="match status" value="1"/>
</dbReference>
<keyword evidence="3" id="KW-1185">Reference proteome</keyword>
<gene>
    <name evidence="2" type="ORF">HHI36_009528</name>
</gene>
<comment type="caution">
    <text evidence="2">The sequence shown here is derived from an EMBL/GenBank/DDBJ whole genome shotgun (WGS) entry which is preliminary data.</text>
</comment>
<evidence type="ECO:0000256" key="1">
    <source>
        <dbReference type="SAM" id="Coils"/>
    </source>
</evidence>
<protein>
    <submittedName>
        <fullName evidence="2">Uncharacterized protein</fullName>
    </submittedName>
</protein>
<dbReference type="AlphaFoldDB" id="A0ABD2MFZ6"/>
<evidence type="ECO:0000313" key="2">
    <source>
        <dbReference type="EMBL" id="KAL3265320.1"/>
    </source>
</evidence>